<dbReference type="Proteomes" id="UP000727654">
    <property type="component" value="Unassembled WGS sequence"/>
</dbReference>
<evidence type="ECO:0000256" key="1">
    <source>
        <dbReference type="SAM" id="SignalP"/>
    </source>
</evidence>
<reference evidence="2 3" key="1">
    <citation type="submission" date="2021-08" db="EMBL/GenBank/DDBJ databases">
        <authorList>
            <person name="Peeters C."/>
        </authorList>
    </citation>
    <scope>NUCLEOTIDE SEQUENCE [LARGE SCALE GENOMIC DNA]</scope>
    <source>
        <strain evidence="2 3">LMG 23992</strain>
    </source>
</reference>
<protein>
    <recommendedName>
        <fullName evidence="4">Surface antigen domain-containing protein</fullName>
    </recommendedName>
</protein>
<evidence type="ECO:0008006" key="4">
    <source>
        <dbReference type="Google" id="ProtNLM"/>
    </source>
</evidence>
<proteinExistence type="predicted"/>
<name>A0ABN7YFR3_9BURK</name>
<comment type="caution">
    <text evidence="2">The sequence shown here is derived from an EMBL/GenBank/DDBJ whole genome shotgun (WGS) entry which is preliminary data.</text>
</comment>
<keyword evidence="3" id="KW-1185">Reference proteome</keyword>
<feature type="chain" id="PRO_5047203395" description="Surface antigen domain-containing protein" evidence="1">
    <location>
        <begin position="27"/>
        <end position="130"/>
    </location>
</feature>
<accession>A0ABN7YFR3</accession>
<dbReference type="RefSeq" id="WP_224079804.1">
    <property type="nucleotide sequence ID" value="NZ_CAJZAI010000004.1"/>
</dbReference>
<evidence type="ECO:0000313" key="2">
    <source>
        <dbReference type="EMBL" id="CAG9172294.1"/>
    </source>
</evidence>
<organism evidence="2 3">
    <name type="scientific">Cupriavidus laharis</name>
    <dbReference type="NCBI Taxonomy" id="151654"/>
    <lineage>
        <taxon>Bacteria</taxon>
        <taxon>Pseudomonadati</taxon>
        <taxon>Pseudomonadota</taxon>
        <taxon>Betaproteobacteria</taxon>
        <taxon>Burkholderiales</taxon>
        <taxon>Burkholderiaceae</taxon>
        <taxon>Cupriavidus</taxon>
    </lineage>
</organism>
<keyword evidence="1" id="KW-0732">Signal</keyword>
<gene>
    <name evidence="2" type="ORF">LMG23992_02183</name>
</gene>
<sequence>MRLICSRHERGAAMLVLAIAASPVHAYFDYFLNGTIIGTLQKDEVPQYVRLYKDALANTPDGGTVPVQFPTIDRRPAINGTLTLERSRTEQGSKCRRVRSDLTQSGRKERWAGWFCQTPDGDWKRHEFKN</sequence>
<evidence type="ECO:0000313" key="3">
    <source>
        <dbReference type="Proteomes" id="UP000727654"/>
    </source>
</evidence>
<dbReference type="EMBL" id="CAJZAI010000004">
    <property type="protein sequence ID" value="CAG9172294.1"/>
    <property type="molecule type" value="Genomic_DNA"/>
</dbReference>
<feature type="signal peptide" evidence="1">
    <location>
        <begin position="1"/>
        <end position="26"/>
    </location>
</feature>